<accession>A0A1Q2YDL4</accession>
<organism evidence="2 3">
    <name type="scientific">Pichia membranifaciens</name>
    <dbReference type="NCBI Taxonomy" id="4926"/>
    <lineage>
        <taxon>Eukaryota</taxon>
        <taxon>Fungi</taxon>
        <taxon>Dikarya</taxon>
        <taxon>Ascomycota</taxon>
        <taxon>Saccharomycotina</taxon>
        <taxon>Pichiomycetes</taxon>
        <taxon>Pichiales</taxon>
        <taxon>Pichiaceae</taxon>
        <taxon>Pichia</taxon>
    </lineage>
</organism>
<protein>
    <submittedName>
        <fullName evidence="2">Uncharacterized protein</fullName>
    </submittedName>
</protein>
<name>A0A1Q2YDL4_9ASCO</name>
<keyword evidence="3" id="KW-1185">Reference proteome</keyword>
<reference evidence="2 3" key="1">
    <citation type="submission" date="2016-08" db="EMBL/GenBank/DDBJ databases">
        <title>Whole genome shotgun sequence of Pichia membranifaciens KS47-1.</title>
        <authorList>
            <person name="Konishi M."/>
            <person name="Ishida M."/>
            <person name="Arakawa T."/>
            <person name="Kato Y."/>
            <person name="Horiuchi J."/>
        </authorList>
    </citation>
    <scope>NUCLEOTIDE SEQUENCE [LARGE SCALE GENOMIC DNA]</scope>
    <source>
        <strain evidence="2 3">KS47-1</strain>
    </source>
</reference>
<evidence type="ECO:0000256" key="1">
    <source>
        <dbReference type="SAM" id="MobiDB-lite"/>
    </source>
</evidence>
<sequence length="170" mass="18760">MTAASGARATVSPARFYSANHGEEHGHGEHGHEEHGHDDHSMPLSESESILNSHTATAAGIVALVVGYAAVNSSYKESHDGATLLSLIKAPEILEEMRANYTSYRERVQHQKEIQEMMMFPGERRTYDNLVTSIDAIPGRYFPSGSNTQFNTISDHDALAPRKTKESPFY</sequence>
<proteinExistence type="predicted"/>
<evidence type="ECO:0000313" key="2">
    <source>
        <dbReference type="EMBL" id="GAV27598.1"/>
    </source>
</evidence>
<evidence type="ECO:0000313" key="3">
    <source>
        <dbReference type="Proteomes" id="UP000186136"/>
    </source>
</evidence>
<dbReference type="EMBL" id="BDGI01000041">
    <property type="protein sequence ID" value="GAV27598.1"/>
    <property type="molecule type" value="Genomic_DNA"/>
</dbReference>
<feature type="region of interest" description="Disordered" evidence="1">
    <location>
        <begin position="19"/>
        <end position="47"/>
    </location>
</feature>
<gene>
    <name evidence="2" type="ORF">PMKS-001066</name>
</gene>
<dbReference type="AlphaFoldDB" id="A0A1Q2YDL4"/>
<dbReference type="OrthoDB" id="3983407at2759"/>
<feature type="compositionally biased region" description="Basic and acidic residues" evidence="1">
    <location>
        <begin position="21"/>
        <end position="41"/>
    </location>
</feature>
<dbReference type="Proteomes" id="UP000186136">
    <property type="component" value="Unassembled WGS sequence"/>
</dbReference>
<comment type="caution">
    <text evidence="2">The sequence shown here is derived from an EMBL/GenBank/DDBJ whole genome shotgun (WGS) entry which is preliminary data.</text>
</comment>